<dbReference type="AlphaFoldDB" id="A0A2K9PUX9"/>
<dbReference type="RefSeq" id="WP_102756989.1">
    <property type="nucleotide sequence ID" value="NZ_CP025791.1"/>
</dbReference>
<dbReference type="Proteomes" id="UP000235826">
    <property type="component" value="Chromosome"/>
</dbReference>
<dbReference type="EMBL" id="CP025791">
    <property type="protein sequence ID" value="AUP80337.1"/>
    <property type="molecule type" value="Genomic_DNA"/>
</dbReference>
<keyword evidence="1" id="KW-0732">Signal</keyword>
<sequence>MKILKFNNIIICMSFILMFISCSGEMDAVKNLNNPDTQQVLSVGSDLNAVVGGGYTTWWQANNRDTYAALAVAGDHGTASWGNYGMRSLSWEPRNPILNAASWADANVVEQPWQGNYASISSANDVLGAINNDGIEWIESGVDRTPQVKASAHFLRGLSYGYLGLLFEKGFIVDENTDLSQKLPFVGYQELIAQAITDLDAAIAIANSNDFTITDNFINGIMPTSAELIKISNSFKARFIVQSARNLDETNAIDWNTIKTLAENGITQDFGPTGDNGVIWWSNVFVFSESPNGFGTFGGRLDMRVVNLLDPSQPEFYPATPGDVLDNPEMTTPDARVGDGKDFEFRSNIVFFPDRGQFHFSHYISMRYANDDNFSDGSDSKQLKSFMLEDNRLLLAEAQARLDDLGGAVSTVNESSRVTRGELPPLAGGASKTEIMDAIFYERYVELFNSGCGSGFFDRRRTNQLQVGTFRHFPVPATELQVIQEELYTFGGVTIDPTGVVPHFDITAAPARTDDTNIPTFN</sequence>
<feature type="signal peptide" evidence="1">
    <location>
        <begin position="1"/>
        <end position="23"/>
    </location>
</feature>
<dbReference type="PROSITE" id="PS51257">
    <property type="entry name" value="PROKAR_LIPOPROTEIN"/>
    <property type="match status" value="1"/>
</dbReference>
<reference evidence="2 3" key="1">
    <citation type="submission" date="2018-01" db="EMBL/GenBank/DDBJ databases">
        <title>Complete genome sequence of Flavivirga eckloniae ECD14 isolated from seaweed Ecklonia cava.</title>
        <authorList>
            <person name="Lee J.H."/>
            <person name="Baik K.S."/>
            <person name="Seong C.N."/>
        </authorList>
    </citation>
    <scope>NUCLEOTIDE SEQUENCE [LARGE SCALE GENOMIC DNA]</scope>
    <source>
        <strain evidence="2 3">ECD14</strain>
    </source>
</reference>
<evidence type="ECO:0000313" key="3">
    <source>
        <dbReference type="Proteomes" id="UP000235826"/>
    </source>
</evidence>
<accession>A0A2K9PUX9</accession>
<organism evidence="2 3">
    <name type="scientific">Flavivirga eckloniae</name>
    <dbReference type="NCBI Taxonomy" id="1803846"/>
    <lineage>
        <taxon>Bacteria</taxon>
        <taxon>Pseudomonadati</taxon>
        <taxon>Bacteroidota</taxon>
        <taxon>Flavobacteriia</taxon>
        <taxon>Flavobacteriales</taxon>
        <taxon>Flavobacteriaceae</taxon>
        <taxon>Flavivirga</taxon>
    </lineage>
</organism>
<keyword evidence="3" id="KW-1185">Reference proteome</keyword>
<evidence type="ECO:0000313" key="2">
    <source>
        <dbReference type="EMBL" id="AUP80337.1"/>
    </source>
</evidence>
<dbReference type="OrthoDB" id="725871at2"/>
<name>A0A2K9PUX9_9FLAO</name>
<dbReference type="SUPFAM" id="SSF48452">
    <property type="entry name" value="TPR-like"/>
    <property type="match status" value="1"/>
</dbReference>
<feature type="chain" id="PRO_5014675432" evidence="1">
    <location>
        <begin position="24"/>
        <end position="522"/>
    </location>
</feature>
<dbReference type="Gene3D" id="1.25.40.390">
    <property type="match status" value="1"/>
</dbReference>
<proteinExistence type="predicted"/>
<dbReference type="KEGG" id="fek:C1H87_17135"/>
<evidence type="ECO:0000256" key="1">
    <source>
        <dbReference type="SAM" id="SignalP"/>
    </source>
</evidence>
<protein>
    <submittedName>
        <fullName evidence="2">Uncharacterized protein</fullName>
    </submittedName>
</protein>
<gene>
    <name evidence="2" type="ORF">C1H87_17135</name>
</gene>
<dbReference type="InterPro" id="IPR011990">
    <property type="entry name" value="TPR-like_helical_dom_sf"/>
</dbReference>